<evidence type="ECO:0000259" key="5">
    <source>
        <dbReference type="Pfam" id="PF13609"/>
    </source>
</evidence>
<dbReference type="InterPro" id="IPR050298">
    <property type="entry name" value="Gram-neg_bact_OMP"/>
</dbReference>
<reference evidence="6" key="1">
    <citation type="submission" date="2008-01" db="EMBL/GenBank/DDBJ databases">
        <title>Complete sequence of Shewanella halifaxensis HAW-EB4.</title>
        <authorList>
            <consortium name="US DOE Joint Genome Institute"/>
            <person name="Copeland A."/>
            <person name="Lucas S."/>
            <person name="Lapidus A."/>
            <person name="Glavina del Rio T."/>
            <person name="Dalin E."/>
            <person name="Tice H."/>
            <person name="Bruce D."/>
            <person name="Goodwin L."/>
            <person name="Pitluck S."/>
            <person name="Sims D."/>
            <person name="Brettin T."/>
            <person name="Detter J.C."/>
            <person name="Han C."/>
            <person name="Kuske C.R."/>
            <person name="Schmutz J."/>
            <person name="Larimer F."/>
            <person name="Land M."/>
            <person name="Hauser L."/>
            <person name="Kyrpides N."/>
            <person name="Kim E."/>
            <person name="Zhao J.-S."/>
            <person name="Richardson P."/>
        </authorList>
    </citation>
    <scope>NUCLEOTIDE SEQUENCE [LARGE SCALE GENOMIC DNA]</scope>
    <source>
        <strain evidence="6">HAW-EB4</strain>
    </source>
</reference>
<evidence type="ECO:0000256" key="1">
    <source>
        <dbReference type="ARBA" id="ARBA00004571"/>
    </source>
</evidence>
<keyword evidence="3" id="KW-0472">Membrane</keyword>
<dbReference type="OrthoDB" id="784582at2"/>
<dbReference type="RefSeq" id="WP_012275868.1">
    <property type="nucleotide sequence ID" value="NC_010334.1"/>
</dbReference>
<accession>B0TTH1</accession>
<name>B0TTH1_SHEHH</name>
<dbReference type="InterPro" id="IPR023614">
    <property type="entry name" value="Porin_dom_sf"/>
</dbReference>
<keyword evidence="2 4" id="KW-0732">Signal</keyword>
<evidence type="ECO:0000313" key="7">
    <source>
        <dbReference type="Proteomes" id="UP000001317"/>
    </source>
</evidence>
<dbReference type="Proteomes" id="UP000001317">
    <property type="component" value="Chromosome"/>
</dbReference>
<evidence type="ECO:0000256" key="3">
    <source>
        <dbReference type="ARBA" id="ARBA00023136"/>
    </source>
</evidence>
<evidence type="ECO:0000256" key="4">
    <source>
        <dbReference type="SAM" id="SignalP"/>
    </source>
</evidence>
<gene>
    <name evidence="6" type="ordered locus">Shal_0739</name>
</gene>
<organism evidence="6 7">
    <name type="scientific">Shewanella halifaxensis (strain HAW-EB4)</name>
    <dbReference type="NCBI Taxonomy" id="458817"/>
    <lineage>
        <taxon>Bacteria</taxon>
        <taxon>Pseudomonadati</taxon>
        <taxon>Pseudomonadota</taxon>
        <taxon>Gammaproteobacteria</taxon>
        <taxon>Alteromonadales</taxon>
        <taxon>Shewanellaceae</taxon>
        <taxon>Shewanella</taxon>
    </lineage>
</organism>
<dbReference type="InterPro" id="IPR033900">
    <property type="entry name" value="Gram_neg_porin_domain"/>
</dbReference>
<feature type="chain" id="PRO_5002756739" evidence="4">
    <location>
        <begin position="22"/>
        <end position="393"/>
    </location>
</feature>
<dbReference type="HOGENOM" id="CLU_058202_1_0_6"/>
<dbReference type="PANTHER" id="PTHR34501:SF2">
    <property type="entry name" value="OUTER MEMBRANE PORIN F-RELATED"/>
    <property type="match status" value="1"/>
</dbReference>
<dbReference type="SUPFAM" id="SSF56935">
    <property type="entry name" value="Porins"/>
    <property type="match status" value="1"/>
</dbReference>
<feature type="domain" description="Porin" evidence="5">
    <location>
        <begin position="17"/>
        <end position="359"/>
    </location>
</feature>
<dbReference type="GO" id="GO:0009279">
    <property type="term" value="C:cell outer membrane"/>
    <property type="evidence" value="ECO:0007669"/>
    <property type="project" value="UniProtKB-SubCell"/>
</dbReference>
<comment type="subcellular location">
    <subcellularLocation>
        <location evidence="1">Cell outer membrane</location>
        <topology evidence="1">Multi-pass membrane protein</topology>
    </subcellularLocation>
</comment>
<evidence type="ECO:0000256" key="2">
    <source>
        <dbReference type="ARBA" id="ARBA00022729"/>
    </source>
</evidence>
<dbReference type="GO" id="GO:0015288">
    <property type="term" value="F:porin activity"/>
    <property type="evidence" value="ECO:0007669"/>
    <property type="project" value="InterPro"/>
</dbReference>
<feature type="signal peptide" evidence="4">
    <location>
        <begin position="1"/>
        <end position="21"/>
    </location>
</feature>
<dbReference type="Pfam" id="PF13609">
    <property type="entry name" value="Porin_4"/>
    <property type="match status" value="1"/>
</dbReference>
<proteinExistence type="predicted"/>
<sequence>MKKALAIFPLATMVLMPSALAVEIYKDDKNSIGIGGYIDARIIDTQGQTQVVNGSSRVNIGFTREMSDDWKAYAKLEWGVNPFGDTNLSYSSESFFETTTDNFLSNRLGYVGVSNDKLGSLAIGKQWGAWYDVVYNTNYGFVWDGNASGTYTYQGDGSFNGTGRADKAVQYRNSFGMFSFALQVQLKDDSFDVIEPVDQAAAMVTTPTTVTHVEYNYTYGAGLTLDATDRLTFTAGANFGEFKARASNGSRLTETDYVYGGGVTWGSWDDQGVYAALNANQQEYHDTDNLGRMIPDATGLESLFSYLFEGDFKVFLSYNILKAGDEYEAAYNGDIFERESLVAGGHYIWNNSVIFYLEGRKDLSNFDSTNKVQEEMMGIPEDDGVAIGVRFVL</sequence>
<dbReference type="CDD" id="cd00342">
    <property type="entry name" value="gram_neg_porins"/>
    <property type="match status" value="1"/>
</dbReference>
<dbReference type="STRING" id="458817.Shal_0739"/>
<dbReference type="EMBL" id="CP000931">
    <property type="protein sequence ID" value="ABZ75314.1"/>
    <property type="molecule type" value="Genomic_DNA"/>
</dbReference>
<dbReference type="Gene3D" id="2.40.160.10">
    <property type="entry name" value="Porin"/>
    <property type="match status" value="1"/>
</dbReference>
<evidence type="ECO:0000313" key="6">
    <source>
        <dbReference type="EMBL" id="ABZ75314.1"/>
    </source>
</evidence>
<protein>
    <submittedName>
        <fullName evidence="6">Porin gram-negative type</fullName>
    </submittedName>
</protein>
<dbReference type="PANTHER" id="PTHR34501">
    <property type="entry name" value="PROTEIN YDDL-RELATED"/>
    <property type="match status" value="1"/>
</dbReference>
<dbReference type="AlphaFoldDB" id="B0TTH1"/>
<dbReference type="KEGG" id="shl:Shal_0739"/>
<keyword evidence="7" id="KW-1185">Reference proteome</keyword>
<dbReference type="eggNOG" id="COG3203">
    <property type="taxonomic scope" value="Bacteria"/>
</dbReference>